<evidence type="ECO:0000256" key="2">
    <source>
        <dbReference type="ARBA" id="ARBA00010942"/>
    </source>
</evidence>
<comment type="subcellular location">
    <subcellularLocation>
        <location evidence="1">Cell membrane</location>
        <topology evidence="1">Multi-pass membrane protein</topology>
    </subcellularLocation>
</comment>
<feature type="transmembrane region" description="Helical" evidence="8">
    <location>
        <begin position="869"/>
        <end position="888"/>
    </location>
</feature>
<dbReference type="InterPro" id="IPR004763">
    <property type="entry name" value="CusA-like"/>
</dbReference>
<evidence type="ECO:0000313" key="9">
    <source>
        <dbReference type="EMBL" id="KKO21221.1"/>
    </source>
</evidence>
<dbReference type="PANTHER" id="PTHR32063:SF24">
    <property type="entry name" value="CATION EFFLUX SYSTEM (ACRB_ACRD_ACRF FAMILY)"/>
    <property type="match status" value="1"/>
</dbReference>
<dbReference type="EMBL" id="LAQJ01000007">
    <property type="protein sequence ID" value="KKO21221.1"/>
    <property type="molecule type" value="Genomic_DNA"/>
</dbReference>
<dbReference type="GO" id="GO:0008324">
    <property type="term" value="F:monoatomic cation transmembrane transporter activity"/>
    <property type="evidence" value="ECO:0007669"/>
    <property type="project" value="InterPro"/>
</dbReference>
<feature type="transmembrane region" description="Helical" evidence="8">
    <location>
        <begin position="920"/>
        <end position="946"/>
    </location>
</feature>
<dbReference type="Proteomes" id="UP000034954">
    <property type="component" value="Unassembled WGS sequence"/>
</dbReference>
<dbReference type="Gene3D" id="3.30.70.1430">
    <property type="entry name" value="Multidrug efflux transporter AcrB pore domain"/>
    <property type="match status" value="2"/>
</dbReference>
<feature type="transmembrane region" description="Helical" evidence="8">
    <location>
        <begin position="998"/>
        <end position="1021"/>
    </location>
</feature>
<accession>A0A0M2V270</accession>
<dbReference type="Gene3D" id="3.30.70.1320">
    <property type="entry name" value="Multidrug efflux transporter AcrB pore domain like"/>
    <property type="match status" value="1"/>
</dbReference>
<dbReference type="InterPro" id="IPR027463">
    <property type="entry name" value="AcrB_DN_DC_subdom"/>
</dbReference>
<feature type="transmembrane region" description="Helical" evidence="8">
    <location>
        <begin position="534"/>
        <end position="554"/>
    </location>
</feature>
<evidence type="ECO:0000256" key="3">
    <source>
        <dbReference type="ARBA" id="ARBA00022448"/>
    </source>
</evidence>
<dbReference type="PATRIC" id="fig|380242.3.peg.75"/>
<keyword evidence="10" id="KW-1185">Reference proteome</keyword>
<keyword evidence="7 8" id="KW-0472">Membrane</keyword>
<comment type="caution">
    <text evidence="9">The sequence shown here is derived from an EMBL/GenBank/DDBJ whole genome shotgun (WGS) entry which is preliminary data.</text>
</comment>
<protein>
    <submittedName>
        <fullName evidence="9">Heavy metal efflux pump</fullName>
    </submittedName>
</protein>
<dbReference type="NCBIfam" id="TIGR00914">
    <property type="entry name" value="2A0601"/>
    <property type="match status" value="1"/>
</dbReference>
<keyword evidence="4" id="KW-1003">Cell membrane</keyword>
<feature type="transmembrane region" description="Helical" evidence="8">
    <location>
        <begin position="472"/>
        <end position="495"/>
    </location>
</feature>
<dbReference type="Gene3D" id="3.30.70.1440">
    <property type="entry name" value="Multidrug efflux transporter AcrB pore domain"/>
    <property type="match status" value="1"/>
</dbReference>
<evidence type="ECO:0000256" key="4">
    <source>
        <dbReference type="ARBA" id="ARBA00022475"/>
    </source>
</evidence>
<evidence type="ECO:0000256" key="7">
    <source>
        <dbReference type="ARBA" id="ARBA00023136"/>
    </source>
</evidence>
<reference evidence="9 10" key="1">
    <citation type="journal article" date="2013" name="BMC Microbiol.">
        <title>Identification of the type II cytochrome c maturation pathway in anammox bacteria by comparative genomics.</title>
        <authorList>
            <person name="Ferousi C."/>
            <person name="Speth D.R."/>
            <person name="Reimann J."/>
            <person name="Op den Camp H.J."/>
            <person name="Allen J.W."/>
            <person name="Keltjens J.T."/>
            <person name="Jetten M.S."/>
        </authorList>
    </citation>
    <scope>NUCLEOTIDE SEQUENCE [LARGE SCALE GENOMIC DNA]</scope>
    <source>
        <strain evidence="9">RU1</strain>
    </source>
</reference>
<dbReference type="SUPFAM" id="SSF82866">
    <property type="entry name" value="Multidrug efflux transporter AcrB transmembrane domain"/>
    <property type="match status" value="2"/>
</dbReference>
<feature type="transmembrane region" description="Helical" evidence="8">
    <location>
        <begin position="12"/>
        <end position="32"/>
    </location>
</feature>
<dbReference type="Gene3D" id="3.30.2090.10">
    <property type="entry name" value="Multidrug efflux transporter AcrB TolC docking domain, DN and DC subdomains"/>
    <property type="match status" value="2"/>
</dbReference>
<evidence type="ECO:0000256" key="6">
    <source>
        <dbReference type="ARBA" id="ARBA00022989"/>
    </source>
</evidence>
<dbReference type="GO" id="GO:0042910">
    <property type="term" value="F:xenobiotic transmembrane transporter activity"/>
    <property type="evidence" value="ECO:0007669"/>
    <property type="project" value="TreeGrafter"/>
</dbReference>
<sequence length="1031" mass="113832">MINKLIEHALKQGFLVIIVICVITGWGLYYLVRLPIDAVPDVTTNQVQINTEVPGLGPLEVEKLITFPIEFSLSSLPDVVEVRSISKTGLSQVTVVFDDHVNIYFARQLVLERLQTAKEQLPQVFHAQPIMGPISTGLGEIYQYVVTGEGKDNMELRTIQDWIIKPRLLNTPGIIEVNSFGGFVKQYQVQVDPKKLVTHDITLRQVFDALAANNANAGGQYIEHASEQYLIRGIGLINTIQDIENIVVQATPEGTPIYIKNIADVAVGSEVRYGAVTKDGKGEVVAGIAMMLKDENSRTVVERVKRKVEEIRQNLPKGADIIPFYDRTDLVNNVIHTVITNVISGIALIIIVLTLTVGNWRVSLLIAFSVPLTVILTFSGMYHAGIAATVMSIGSLGFGNITDGSVCTVENIVQRLTLRKNSDDYKEIILRATQEVGRPVFFAVGIIIIIYVPLLTLQGVEGKMFKPVALTVSLAMLSSLFVALVIMPSLCSLVFKKGGIRITLQKEEADNRIMRFLKNRYKPFLQKAVFHPRMSLIIVASCFLSSLALVPFLGSEFMPELDEGAIAINARRLPSVSLKKSVELSTLVEKTLMKYPEVETVVSKTGRAEIATDPMGQEISDVFVMLKPKKEWKTARTKEGLIARMEEDLKKIPGIQYSFSQPIELRVSELIAGVRSDVAIKLFGADYEVLKSKAEEIERVVAHIEGAKDVKGEQVAGLPVIQIKIDRDAIARYGINVSDIQDVITTAIGGRAASQVLEEQMRFDLLVRFTEESRNSIEEIKNILISAPGGVRVPLVQLADIYVEEGHAQVSRENGHRRIVVECNVRGRDIGSFVAEAQKKIREGVNIPPGYYLDWGGQFENMQRARNRLAIVIPLSMGLIFVLLYMSFRSLKNAALIYVNVPFAATGGIVALFLRDMPLSISAGVGFISLFGLCVLNGTVMVSFINEFLQEGRETRDAIIEAASTRLRPILITVMTDIIGLLPMTMSNDVGAEVQKPLATVIVGGVCFSSFLTLFVIPALYQWFPKRIKIA</sequence>
<keyword evidence="3" id="KW-0813">Transport</keyword>
<dbReference type="InterPro" id="IPR001036">
    <property type="entry name" value="Acrflvin-R"/>
</dbReference>
<dbReference type="SUPFAM" id="SSF82693">
    <property type="entry name" value="Multidrug efflux transporter AcrB pore domain, PN1, PN2, PC1 and PC2 subdomains"/>
    <property type="match status" value="2"/>
</dbReference>
<gene>
    <name evidence="9" type="ORF">BROFUL_00060</name>
</gene>
<feature type="transmembrane region" description="Helical" evidence="8">
    <location>
        <begin position="895"/>
        <end position="914"/>
    </location>
</feature>
<feature type="transmembrane region" description="Helical" evidence="8">
    <location>
        <begin position="362"/>
        <end position="382"/>
    </location>
</feature>
<dbReference type="Pfam" id="PF00873">
    <property type="entry name" value="ACR_tran"/>
    <property type="match status" value="1"/>
</dbReference>
<dbReference type="SUPFAM" id="SSF82714">
    <property type="entry name" value="Multidrug efflux transporter AcrB TolC docking domain, DN and DC subdomains"/>
    <property type="match status" value="2"/>
</dbReference>
<evidence type="ECO:0000256" key="5">
    <source>
        <dbReference type="ARBA" id="ARBA00022692"/>
    </source>
</evidence>
<dbReference type="GO" id="GO:0005886">
    <property type="term" value="C:plasma membrane"/>
    <property type="evidence" value="ECO:0007669"/>
    <property type="project" value="UniProtKB-SubCell"/>
</dbReference>
<name>A0A0M2V270_9BACT</name>
<feature type="transmembrane region" description="Helical" evidence="8">
    <location>
        <begin position="334"/>
        <end position="356"/>
    </location>
</feature>
<evidence type="ECO:0000313" key="10">
    <source>
        <dbReference type="Proteomes" id="UP000034954"/>
    </source>
</evidence>
<dbReference type="PANTHER" id="PTHR32063">
    <property type="match status" value="1"/>
</dbReference>
<dbReference type="PRINTS" id="PR00702">
    <property type="entry name" value="ACRIFLAVINRP"/>
</dbReference>
<evidence type="ECO:0000256" key="8">
    <source>
        <dbReference type="SAM" id="Phobius"/>
    </source>
</evidence>
<organism evidence="9 10">
    <name type="scientific">Candidatus Brocadia fulgida</name>
    <dbReference type="NCBI Taxonomy" id="380242"/>
    <lineage>
        <taxon>Bacteria</taxon>
        <taxon>Pseudomonadati</taxon>
        <taxon>Planctomycetota</taxon>
        <taxon>Candidatus Brocadiia</taxon>
        <taxon>Candidatus Brocadiales</taxon>
        <taxon>Candidatus Brocadiaceae</taxon>
        <taxon>Candidatus Brocadia</taxon>
    </lineage>
</organism>
<dbReference type="Gene3D" id="1.20.1640.10">
    <property type="entry name" value="Multidrug efflux transporter AcrB transmembrane domain"/>
    <property type="match status" value="2"/>
</dbReference>
<proteinExistence type="inferred from homology"/>
<feature type="transmembrane region" description="Helical" evidence="8">
    <location>
        <begin position="967"/>
        <end position="986"/>
    </location>
</feature>
<dbReference type="AlphaFoldDB" id="A0A0M2V270"/>
<keyword evidence="5 8" id="KW-0812">Transmembrane</keyword>
<feature type="transmembrane region" description="Helical" evidence="8">
    <location>
        <begin position="440"/>
        <end position="460"/>
    </location>
</feature>
<evidence type="ECO:0000256" key="1">
    <source>
        <dbReference type="ARBA" id="ARBA00004651"/>
    </source>
</evidence>
<comment type="similarity">
    <text evidence="2">Belongs to the resistance-nodulation-cell division (RND) (TC 2.A.6) family.</text>
</comment>
<keyword evidence="6 8" id="KW-1133">Transmembrane helix</keyword>